<evidence type="ECO:0008006" key="8">
    <source>
        <dbReference type="Google" id="ProtNLM"/>
    </source>
</evidence>
<accession>A0A2L0UEJ2</accession>
<dbReference type="Gene3D" id="2.130.10.10">
    <property type="entry name" value="YVTN repeat-like/Quinoprotein amine dehydrogenase"/>
    <property type="match status" value="1"/>
</dbReference>
<keyword evidence="1" id="KW-0326">Glycosidase</keyword>
<dbReference type="SUPFAM" id="SSF49299">
    <property type="entry name" value="PKD domain"/>
    <property type="match status" value="2"/>
</dbReference>
<dbReference type="PANTHER" id="PTHR46182:SF2">
    <property type="entry name" value="FI19480P1"/>
    <property type="match status" value="1"/>
</dbReference>
<dbReference type="Proteomes" id="UP000239187">
    <property type="component" value="Chromosome"/>
</dbReference>
<protein>
    <recommendedName>
        <fullName evidence="8">PKD domain-containing protein</fullName>
    </recommendedName>
</protein>
<dbReference type="InterPro" id="IPR036116">
    <property type="entry name" value="FN3_sf"/>
</dbReference>
<dbReference type="PANTHER" id="PTHR46182">
    <property type="entry name" value="FI19480P1"/>
    <property type="match status" value="1"/>
</dbReference>
<dbReference type="PROSITE" id="PS50853">
    <property type="entry name" value="FN3"/>
    <property type="match status" value="1"/>
</dbReference>
<dbReference type="Gene3D" id="2.60.40.10">
    <property type="entry name" value="Immunoglobulins"/>
    <property type="match status" value="3"/>
</dbReference>
<keyword evidence="3" id="KW-0812">Transmembrane</keyword>
<evidence type="ECO:0000259" key="4">
    <source>
        <dbReference type="PROSITE" id="PS50093"/>
    </source>
</evidence>
<feature type="transmembrane region" description="Helical" evidence="3">
    <location>
        <begin position="28"/>
        <end position="50"/>
    </location>
</feature>
<evidence type="ECO:0000256" key="1">
    <source>
        <dbReference type="ARBA" id="ARBA00023295"/>
    </source>
</evidence>
<dbReference type="CDD" id="cd00146">
    <property type="entry name" value="PKD"/>
    <property type="match status" value="2"/>
</dbReference>
<evidence type="ECO:0000313" key="6">
    <source>
        <dbReference type="EMBL" id="AUZ87648.1"/>
    </source>
</evidence>
<dbReference type="SUPFAM" id="SSF75011">
    <property type="entry name" value="3-carboxy-cis,cis-mucoante lactonizing enzyme"/>
    <property type="match status" value="1"/>
</dbReference>
<dbReference type="AlphaFoldDB" id="A0A2L0UEJ2"/>
<keyword evidence="2" id="KW-0119">Carbohydrate metabolism</keyword>
<dbReference type="GO" id="GO:0031410">
    <property type="term" value="C:cytoplasmic vesicle"/>
    <property type="evidence" value="ECO:0007669"/>
    <property type="project" value="TreeGrafter"/>
</dbReference>
<dbReference type="RefSeq" id="WP_208738956.1">
    <property type="nucleotide sequence ID" value="NZ_CP024915.1"/>
</dbReference>
<feature type="domain" description="Fibronectin type-III" evidence="5">
    <location>
        <begin position="475"/>
        <end position="572"/>
    </location>
</feature>
<dbReference type="GO" id="GO:0000272">
    <property type="term" value="P:polysaccharide catabolic process"/>
    <property type="evidence" value="ECO:0007669"/>
    <property type="project" value="UniProtKB-KW"/>
</dbReference>
<dbReference type="InterPro" id="IPR029865">
    <property type="entry name" value="KIAA0319-like"/>
</dbReference>
<dbReference type="GO" id="GO:0016020">
    <property type="term" value="C:membrane"/>
    <property type="evidence" value="ECO:0007669"/>
    <property type="project" value="TreeGrafter"/>
</dbReference>
<evidence type="ECO:0000313" key="7">
    <source>
        <dbReference type="Proteomes" id="UP000239187"/>
    </source>
</evidence>
<feature type="domain" description="PKD" evidence="4">
    <location>
        <begin position="662"/>
        <end position="731"/>
    </location>
</feature>
<dbReference type="SUPFAM" id="SSF49265">
    <property type="entry name" value="Fibronectin type III"/>
    <property type="match status" value="1"/>
</dbReference>
<dbReference type="SMART" id="SM00089">
    <property type="entry name" value="PKD"/>
    <property type="match status" value="2"/>
</dbReference>
<evidence type="ECO:0000259" key="5">
    <source>
        <dbReference type="PROSITE" id="PS50853"/>
    </source>
</evidence>
<name>A0A2L0UEJ2_9MICC</name>
<dbReference type="InterPro" id="IPR000601">
    <property type="entry name" value="PKD_dom"/>
</dbReference>
<proteinExistence type="predicted"/>
<dbReference type="InterPro" id="IPR015943">
    <property type="entry name" value="WD40/YVTN_repeat-like_dom_sf"/>
</dbReference>
<dbReference type="Pfam" id="PF18911">
    <property type="entry name" value="PKD_4"/>
    <property type="match status" value="2"/>
</dbReference>
<evidence type="ECO:0000256" key="3">
    <source>
        <dbReference type="SAM" id="Phobius"/>
    </source>
</evidence>
<dbReference type="InterPro" id="IPR022409">
    <property type="entry name" value="PKD/Chitinase_dom"/>
</dbReference>
<keyword evidence="3" id="KW-0472">Membrane</keyword>
<keyword evidence="2" id="KW-0624">Polysaccharide degradation</keyword>
<organism evidence="6 7">
    <name type="scientific">Arthrobacter agilis</name>
    <dbReference type="NCBI Taxonomy" id="37921"/>
    <lineage>
        <taxon>Bacteria</taxon>
        <taxon>Bacillati</taxon>
        <taxon>Actinomycetota</taxon>
        <taxon>Actinomycetes</taxon>
        <taxon>Micrococcales</taxon>
        <taxon>Micrococcaceae</taxon>
        <taxon>Arthrobacter</taxon>
    </lineage>
</organism>
<keyword evidence="1" id="KW-0378">Hydrolase</keyword>
<keyword evidence="3" id="KW-1133">Transmembrane helix</keyword>
<feature type="non-terminal residue" evidence="6">
    <location>
        <position position="731"/>
    </location>
</feature>
<reference evidence="6 7" key="1">
    <citation type="submission" date="2017-11" db="EMBL/GenBank/DDBJ databases">
        <title>Draft genome of Arthrobacter agilis strain UMCV2, a plant growth-promoting rhizobacterium and biocontrol capacity of phytopathogenic fungi.</title>
        <authorList>
            <person name="Martinez-Camara R."/>
            <person name="Santoyo G."/>
            <person name="Moreno-Hagelsieb G."/>
            <person name="Valencia-Cantero E."/>
        </authorList>
    </citation>
    <scope>NUCLEOTIDE SEQUENCE [LARGE SCALE GENOMIC DNA]</scope>
    <source>
        <strain evidence="6 7">UMCV2</strain>
    </source>
</reference>
<gene>
    <name evidence="6" type="ORF">CVO76_08415</name>
</gene>
<dbReference type="InterPro" id="IPR013783">
    <property type="entry name" value="Ig-like_fold"/>
</dbReference>
<evidence type="ECO:0000256" key="2">
    <source>
        <dbReference type="ARBA" id="ARBA00023326"/>
    </source>
</evidence>
<sequence>MMNHSIPPVASQDEATGRQGYRGVLRKTLAMAAACALAVVATVAAGPMAAADTAPDPITAANPPTVSADPLPTVQVNGVVWQQVIIGNTVYAAGNFTTARPAGAAAGTNTVSRNHILAYDIRTGALIQSFAPSLNAQARSIAASPDGSRIYVGGAFTAVNGAPASRIAALDPTTGAVINSFKPAPNSRVDAIVATADAVYLGGWFSAVGSTSRPRLAAVDAGTGALRSWNPQAAGGDVWAMVLSPDRQKLVVGGSFTTLNGSANPGYGLAAIDATSGALRPWAVNDLVRNGGADAAITSLSTDGTNVYGTGYVFGAGGNLEGTFSANWSDGSVKWVEDCHGDSYGVSPIGETIYTVGHAHYCGNIGGFPESNPRDWQRAIAFSRSTTGTVKRNSVGRYFNFEGNPAPSLLTWFPRLTAGTFTGQGQAAWTVTGTSDYVVLGGEFPRVNGVGQQGLVRFAVRNIAPNKVGPTVTGAGTNPTLTSTAAGKVTVQWTSNWDFDNEKLTYRVIRDGQIATPVHTVSQLSKFWQRPVLTFEDSGLAPSSTHTYRIFATDPFGNEVRSESVSVTVMAGTAENTPPTARFTETVSGLAASFDGSTSTDADGTIASYAWDFGDGTTGAGAKASKTYAAAGTYTVRLTVTDNSGAVHTASRAVTVTAAPPANTPPTAAFTQTATGLAASFDGSTSTDADGTIASYAWDFGDGTTGAGVKASKTYAAAGTYTVRLTVTDNA</sequence>
<dbReference type="InterPro" id="IPR003961">
    <property type="entry name" value="FN3_dom"/>
</dbReference>
<dbReference type="EMBL" id="CP024915">
    <property type="protein sequence ID" value="AUZ87648.1"/>
    <property type="molecule type" value="Genomic_DNA"/>
</dbReference>
<dbReference type="PROSITE" id="PS50093">
    <property type="entry name" value="PKD"/>
    <property type="match status" value="2"/>
</dbReference>
<dbReference type="GO" id="GO:0016798">
    <property type="term" value="F:hydrolase activity, acting on glycosyl bonds"/>
    <property type="evidence" value="ECO:0007669"/>
    <property type="project" value="UniProtKB-KW"/>
</dbReference>
<feature type="domain" description="PKD" evidence="4">
    <location>
        <begin position="575"/>
        <end position="658"/>
    </location>
</feature>
<dbReference type="InterPro" id="IPR035986">
    <property type="entry name" value="PKD_dom_sf"/>
</dbReference>